<feature type="transmembrane region" description="Helical" evidence="7">
    <location>
        <begin position="36"/>
        <end position="56"/>
    </location>
</feature>
<keyword evidence="5 7" id="KW-0472">Membrane</keyword>
<dbReference type="PANTHER" id="PTHR40077:SF2">
    <property type="entry name" value="MEMBRANE PROTEIN"/>
    <property type="match status" value="1"/>
</dbReference>
<comment type="subcellular location">
    <subcellularLocation>
        <location evidence="1">Cell membrane</location>
        <topology evidence="1">Multi-pass membrane protein</topology>
    </subcellularLocation>
</comment>
<evidence type="ECO:0000256" key="2">
    <source>
        <dbReference type="ARBA" id="ARBA00022475"/>
    </source>
</evidence>
<keyword evidence="4 7" id="KW-1133">Transmembrane helix</keyword>
<dbReference type="Pfam" id="PF12823">
    <property type="entry name" value="DUF3817"/>
    <property type="match status" value="1"/>
</dbReference>
<evidence type="ECO:0000256" key="6">
    <source>
        <dbReference type="SAM" id="MobiDB-lite"/>
    </source>
</evidence>
<dbReference type="PANTHER" id="PTHR40077">
    <property type="entry name" value="MEMBRANE PROTEIN-RELATED"/>
    <property type="match status" value="1"/>
</dbReference>
<gene>
    <name evidence="9" type="ORF">GCM10023353_28130</name>
</gene>
<dbReference type="Proteomes" id="UP001500839">
    <property type="component" value="Unassembled WGS sequence"/>
</dbReference>
<accession>A0ABP9CVE9</accession>
<sequence length="132" mass="14697">MTEAEGVATTDTGRSASGLAEEQARKIPGALLRFRVLAWVTGLWLLSLTGEMIYKYLILDDSAEAPGWFFYVAQLHGLFYMLYLAFTVDLAIKARWKAGTTILTAIAGTVPFLSFVFEHIRTKQVKEQFGLS</sequence>
<evidence type="ECO:0000256" key="4">
    <source>
        <dbReference type="ARBA" id="ARBA00022989"/>
    </source>
</evidence>
<evidence type="ECO:0000313" key="10">
    <source>
        <dbReference type="Proteomes" id="UP001500839"/>
    </source>
</evidence>
<feature type="transmembrane region" description="Helical" evidence="7">
    <location>
        <begin position="98"/>
        <end position="117"/>
    </location>
</feature>
<keyword evidence="2" id="KW-1003">Cell membrane</keyword>
<keyword evidence="3 7" id="KW-0812">Transmembrane</keyword>
<evidence type="ECO:0000256" key="5">
    <source>
        <dbReference type="ARBA" id="ARBA00023136"/>
    </source>
</evidence>
<reference evidence="10" key="1">
    <citation type="journal article" date="2019" name="Int. J. Syst. Evol. Microbiol.">
        <title>The Global Catalogue of Microorganisms (GCM) 10K type strain sequencing project: providing services to taxonomists for standard genome sequencing and annotation.</title>
        <authorList>
            <consortium name="The Broad Institute Genomics Platform"/>
            <consortium name="The Broad Institute Genome Sequencing Center for Infectious Disease"/>
            <person name="Wu L."/>
            <person name="Ma J."/>
        </authorList>
    </citation>
    <scope>NUCLEOTIDE SEQUENCE [LARGE SCALE GENOMIC DNA]</scope>
    <source>
        <strain evidence="10">JCM 18542</strain>
    </source>
</reference>
<evidence type="ECO:0000259" key="8">
    <source>
        <dbReference type="Pfam" id="PF12823"/>
    </source>
</evidence>
<feature type="transmembrane region" description="Helical" evidence="7">
    <location>
        <begin position="68"/>
        <end position="86"/>
    </location>
</feature>
<comment type="caution">
    <text evidence="9">The sequence shown here is derived from an EMBL/GenBank/DDBJ whole genome shotgun (WGS) entry which is preliminary data.</text>
</comment>
<evidence type="ECO:0000313" key="9">
    <source>
        <dbReference type="EMBL" id="GAA4819043.1"/>
    </source>
</evidence>
<feature type="region of interest" description="Disordered" evidence="6">
    <location>
        <begin position="1"/>
        <end position="20"/>
    </location>
</feature>
<evidence type="ECO:0000256" key="3">
    <source>
        <dbReference type="ARBA" id="ARBA00022692"/>
    </source>
</evidence>
<organism evidence="9 10">
    <name type="scientific">Tomitella cavernea</name>
    <dbReference type="NCBI Taxonomy" id="1387982"/>
    <lineage>
        <taxon>Bacteria</taxon>
        <taxon>Bacillati</taxon>
        <taxon>Actinomycetota</taxon>
        <taxon>Actinomycetes</taxon>
        <taxon>Mycobacteriales</taxon>
        <taxon>Tomitella</taxon>
    </lineage>
</organism>
<keyword evidence="10" id="KW-1185">Reference proteome</keyword>
<name>A0ABP9CVE9_9ACTN</name>
<evidence type="ECO:0000256" key="1">
    <source>
        <dbReference type="ARBA" id="ARBA00004651"/>
    </source>
</evidence>
<dbReference type="NCBIfam" id="TIGR03954">
    <property type="entry name" value="integ_memb_HG"/>
    <property type="match status" value="1"/>
</dbReference>
<dbReference type="InterPro" id="IPR023845">
    <property type="entry name" value="DUF3817_TM"/>
</dbReference>
<proteinExistence type="predicted"/>
<feature type="domain" description="DUF3817" evidence="8">
    <location>
        <begin position="32"/>
        <end position="122"/>
    </location>
</feature>
<dbReference type="EMBL" id="BAABKQ010000001">
    <property type="protein sequence ID" value="GAA4819043.1"/>
    <property type="molecule type" value="Genomic_DNA"/>
</dbReference>
<evidence type="ECO:0000256" key="7">
    <source>
        <dbReference type="SAM" id="Phobius"/>
    </source>
</evidence>
<protein>
    <submittedName>
        <fullName evidence="9">DUF3817 domain-containing protein</fullName>
    </submittedName>
</protein>
<dbReference type="RefSeq" id="WP_200175296.1">
    <property type="nucleotide sequence ID" value="NZ_BAABKQ010000001.1"/>
</dbReference>